<dbReference type="SMART" id="SM00729">
    <property type="entry name" value="Elp3"/>
    <property type="match status" value="1"/>
</dbReference>
<evidence type="ECO:0000256" key="13">
    <source>
        <dbReference type="ARBA" id="ARBA00078249"/>
    </source>
</evidence>
<dbReference type="InterPro" id="IPR023404">
    <property type="entry name" value="rSAM_horseshoe"/>
</dbReference>
<name>A0A8B9IBV5_9AVES</name>
<dbReference type="SFLD" id="SFLDG01082">
    <property type="entry name" value="B12-binding_domain_containing"/>
    <property type="match status" value="1"/>
</dbReference>
<dbReference type="SFLD" id="SFLDF00273">
    <property type="entry name" value="(dimethylallyl)adenosine_tRNA"/>
    <property type="match status" value="1"/>
</dbReference>
<feature type="compositionally biased region" description="Basic and acidic residues" evidence="15">
    <location>
        <begin position="65"/>
        <end position="77"/>
    </location>
</feature>
<keyword evidence="4" id="KW-0949">S-adenosyl-L-methionine</keyword>
<dbReference type="InterPro" id="IPR020612">
    <property type="entry name" value="Methylthiotransferase_CS"/>
</dbReference>
<dbReference type="SFLD" id="SFLDF00413">
    <property type="entry name" value="CDK5RAP1"/>
    <property type="match status" value="1"/>
</dbReference>
<evidence type="ECO:0000256" key="1">
    <source>
        <dbReference type="ARBA" id="ARBA00001966"/>
    </source>
</evidence>
<dbReference type="GO" id="GO:0051539">
    <property type="term" value="F:4 iron, 4 sulfur cluster binding"/>
    <property type="evidence" value="ECO:0007669"/>
    <property type="project" value="UniProtKB-KW"/>
</dbReference>
<dbReference type="GO" id="GO:0005759">
    <property type="term" value="C:mitochondrial matrix"/>
    <property type="evidence" value="ECO:0007669"/>
    <property type="project" value="Ensembl"/>
</dbReference>
<dbReference type="InterPro" id="IPR002792">
    <property type="entry name" value="TRAM_dom"/>
</dbReference>
<keyword evidence="7" id="KW-0411">Iron-sulfur</keyword>
<comment type="catalytic activity">
    <reaction evidence="9">
        <text>N(6)-dimethylallyladenosine(37) in tRNA + (sulfur carrier)-SH + AH2 + 2 S-adenosyl-L-methionine = 2-methylsulfanyl-N(6)-dimethylallyladenosine(37) in tRNA + (sulfur carrier)-H + 5'-deoxyadenosine + L-methionine + A + S-adenosyl-L-homocysteine + 2 H(+)</text>
        <dbReference type="Rhea" id="RHEA:37067"/>
        <dbReference type="Rhea" id="RHEA-COMP:10375"/>
        <dbReference type="Rhea" id="RHEA-COMP:10376"/>
        <dbReference type="Rhea" id="RHEA-COMP:14737"/>
        <dbReference type="Rhea" id="RHEA-COMP:14739"/>
        <dbReference type="ChEBI" id="CHEBI:13193"/>
        <dbReference type="ChEBI" id="CHEBI:15378"/>
        <dbReference type="ChEBI" id="CHEBI:17319"/>
        <dbReference type="ChEBI" id="CHEBI:17499"/>
        <dbReference type="ChEBI" id="CHEBI:29917"/>
        <dbReference type="ChEBI" id="CHEBI:57844"/>
        <dbReference type="ChEBI" id="CHEBI:57856"/>
        <dbReference type="ChEBI" id="CHEBI:59789"/>
        <dbReference type="ChEBI" id="CHEBI:64428"/>
        <dbReference type="ChEBI" id="CHEBI:74415"/>
        <dbReference type="ChEBI" id="CHEBI:74417"/>
        <dbReference type="EC" id="2.8.4.3"/>
    </reaction>
    <physiologicalReaction direction="left-to-right" evidence="9">
        <dbReference type="Rhea" id="RHEA:37068"/>
    </physiologicalReaction>
</comment>
<dbReference type="NCBIfam" id="TIGR01574">
    <property type="entry name" value="miaB-methiolase"/>
    <property type="match status" value="1"/>
</dbReference>
<feature type="compositionally biased region" description="Low complexity" evidence="15">
    <location>
        <begin position="78"/>
        <end position="118"/>
    </location>
</feature>
<dbReference type="Gene3D" id="3.40.50.12160">
    <property type="entry name" value="Methylthiotransferase, N-terminal domain"/>
    <property type="match status" value="1"/>
</dbReference>
<reference evidence="19" key="1">
    <citation type="submission" date="2025-08" db="UniProtKB">
        <authorList>
            <consortium name="Ensembl"/>
        </authorList>
    </citation>
    <scope>IDENTIFICATION</scope>
</reference>
<dbReference type="SUPFAM" id="SSF102114">
    <property type="entry name" value="Radical SAM enzymes"/>
    <property type="match status" value="1"/>
</dbReference>
<keyword evidence="5" id="KW-0479">Metal-binding</keyword>
<evidence type="ECO:0000256" key="2">
    <source>
        <dbReference type="ARBA" id="ARBA00009815"/>
    </source>
</evidence>
<sequence>MTKATFSTDNAPLSPAPCRPSEGTRFPSRAPGSQPRLPPAVPAAETANERFCQDVTHRPPQPEQPEDKPQTRRRGPEAPEGPSPAARAGLRGPRAAGVPAHPRSPLLRVLGPLLPRPRGATDHQLLGPTEPRLGPRPGGGGSPSCTCFTFTERFPAVLYKALLSRGASSALAEAAPRSEPFYKIPHGNHSCHRVVIAPFAHLPAGRRGGREGLSGHPRAPRLTAQRGQARSSLHRSCPGGEPQGPGQPRRNVYLETYGCQMNVNDTEIAWAILQKNGYTRTKDVDEADVILLVTCSVREKAEQAIWNRLRHLKALKARRHHDRPPLRIGILGCMAERLKEEILHREKLVDIVAGPDAYRDLPRLLAVAESGQQAANVLLSLDETYADILPVQTSAGGTTAFVSIMRGCDNMCSYCIVPFTRGRERSRPIASILQEVKMLSDQGVKEVTLLGQNVNSFRDMSEVQFQTAAAPVLSRGFSTVYKAKPGGLRFAHLLDQVSRIDPEMRIRFTSPHPKDFPDEVLQLIQERHNVCKQLHLPAQSGSTRVLEAMRRGYTREAYLELVHHVRDSIPGVSLSSDFIAGFCGETEEDHQQTVSLLREVRYNVGFLFAYSMRQKTRAYHRLQDDVPADVKQRRLEELIAAFREEAARANEAMVGQSQLVLVEGPSKRSASELCGRNDGNIKVIFPDAEIKDAAGCKALVRAQPGDYVLVKVTSASSQTLKGVPLCRTTLACSTA</sequence>
<dbReference type="FunFam" id="3.40.50.12160:FF:000003">
    <property type="entry name" value="CDK5 regulatory subunit-associated protein 1"/>
    <property type="match status" value="1"/>
</dbReference>
<dbReference type="InterPro" id="IPR005839">
    <property type="entry name" value="Methylthiotransferase"/>
</dbReference>
<evidence type="ECO:0000259" key="16">
    <source>
        <dbReference type="PROSITE" id="PS50926"/>
    </source>
</evidence>
<dbReference type="GeneTree" id="ENSGT00940000160361"/>
<dbReference type="InterPro" id="IPR038135">
    <property type="entry name" value="Methylthiotransferase_N_sf"/>
</dbReference>
<feature type="domain" description="Radical SAM core" evidence="18">
    <location>
        <begin position="394"/>
        <end position="648"/>
    </location>
</feature>
<dbReference type="GO" id="GO:0005829">
    <property type="term" value="C:cytosol"/>
    <property type="evidence" value="ECO:0007669"/>
    <property type="project" value="Ensembl"/>
</dbReference>
<keyword evidence="6" id="KW-0408">Iron</keyword>
<dbReference type="HAMAP" id="MF_01864">
    <property type="entry name" value="tRNA_metthiotr_MiaB"/>
    <property type="match status" value="1"/>
</dbReference>
<evidence type="ECO:0000256" key="12">
    <source>
        <dbReference type="ARBA" id="ARBA00078237"/>
    </source>
</evidence>
<keyword evidence="3" id="KW-0004">4Fe-4S</keyword>
<feature type="region of interest" description="Disordered" evidence="15">
    <location>
        <begin position="1"/>
        <end position="142"/>
    </location>
</feature>
<dbReference type="GO" id="GO:0035597">
    <property type="term" value="F:tRNA-2-methylthio-N(6)-dimethylallyladenosine(37) synthase activity"/>
    <property type="evidence" value="ECO:0007669"/>
    <property type="project" value="UniProtKB-EC"/>
</dbReference>
<dbReference type="GO" id="GO:0005654">
    <property type="term" value="C:nucleoplasm"/>
    <property type="evidence" value="ECO:0007669"/>
    <property type="project" value="Ensembl"/>
</dbReference>
<proteinExistence type="inferred from homology"/>
<evidence type="ECO:0000256" key="9">
    <source>
        <dbReference type="ARBA" id="ARBA00052587"/>
    </source>
</evidence>
<dbReference type="Gene3D" id="3.80.30.20">
    <property type="entry name" value="tm_1862 like domain"/>
    <property type="match status" value="1"/>
</dbReference>
<organism evidence="19 20">
    <name type="scientific">Anser brachyrhynchus</name>
    <name type="common">Pink-footed goose</name>
    <dbReference type="NCBI Taxonomy" id="132585"/>
    <lineage>
        <taxon>Eukaryota</taxon>
        <taxon>Metazoa</taxon>
        <taxon>Chordata</taxon>
        <taxon>Craniata</taxon>
        <taxon>Vertebrata</taxon>
        <taxon>Euteleostomi</taxon>
        <taxon>Archelosauria</taxon>
        <taxon>Archosauria</taxon>
        <taxon>Dinosauria</taxon>
        <taxon>Saurischia</taxon>
        <taxon>Theropoda</taxon>
        <taxon>Coelurosauria</taxon>
        <taxon>Aves</taxon>
        <taxon>Neognathae</taxon>
        <taxon>Galloanserae</taxon>
        <taxon>Anseriformes</taxon>
        <taxon>Anatidae</taxon>
        <taxon>Anserinae</taxon>
        <taxon>Anser</taxon>
    </lineage>
</organism>
<protein>
    <recommendedName>
        <fullName evidence="10">Mitochondrial tRNA methylthiotransferase CDK5RAP1</fullName>
        <ecNumber evidence="8">2.8.4.3</ecNumber>
    </recommendedName>
    <alternativeName>
        <fullName evidence="14">CDK5 activator-binding protein C42</fullName>
    </alternativeName>
    <alternativeName>
        <fullName evidence="12">CDK5 regulatory subunit-associated protein 1</fullName>
    </alternativeName>
    <alternativeName>
        <fullName evidence="13">mt-tRNA-2-methylthio-N6-dimethylallyladenosine synthase</fullName>
    </alternativeName>
    <alternativeName>
        <fullName evidence="11">mt-tRNA-N6-(dimethylallyl)adenosine(37) methylthiotransferase</fullName>
    </alternativeName>
</protein>
<accession>A0A8B9IBV5</accession>
<evidence type="ECO:0000256" key="8">
    <source>
        <dbReference type="ARBA" id="ARBA00033765"/>
    </source>
</evidence>
<evidence type="ECO:0000256" key="14">
    <source>
        <dbReference type="ARBA" id="ARBA00081908"/>
    </source>
</evidence>
<feature type="compositionally biased region" description="Polar residues" evidence="15">
    <location>
        <begin position="1"/>
        <end position="11"/>
    </location>
</feature>
<dbReference type="PROSITE" id="PS50926">
    <property type="entry name" value="TRAM"/>
    <property type="match status" value="1"/>
</dbReference>
<feature type="domain" description="TRAM" evidence="16">
    <location>
        <begin position="651"/>
        <end position="726"/>
    </location>
</feature>
<dbReference type="PROSITE" id="PS51449">
    <property type="entry name" value="MTTASE_N"/>
    <property type="match status" value="1"/>
</dbReference>
<dbReference type="GO" id="GO:0046872">
    <property type="term" value="F:metal ion binding"/>
    <property type="evidence" value="ECO:0007669"/>
    <property type="project" value="UniProtKB-KW"/>
</dbReference>
<evidence type="ECO:0000256" key="7">
    <source>
        <dbReference type="ARBA" id="ARBA00023014"/>
    </source>
</evidence>
<evidence type="ECO:0000256" key="5">
    <source>
        <dbReference type="ARBA" id="ARBA00022723"/>
    </source>
</evidence>
<dbReference type="InterPro" id="IPR006638">
    <property type="entry name" value="Elp3/MiaA/NifB-like_rSAM"/>
</dbReference>
<evidence type="ECO:0000256" key="10">
    <source>
        <dbReference type="ARBA" id="ARBA00068865"/>
    </source>
</evidence>
<dbReference type="PANTHER" id="PTHR43020:SF2">
    <property type="entry name" value="MITOCHONDRIAL TRNA METHYLTHIOTRANSFERASE CDK5RAP1"/>
    <property type="match status" value="1"/>
</dbReference>
<dbReference type="Pfam" id="PF00919">
    <property type="entry name" value="UPF0004"/>
    <property type="match status" value="1"/>
</dbReference>
<dbReference type="PROSITE" id="PS51918">
    <property type="entry name" value="RADICAL_SAM"/>
    <property type="match status" value="1"/>
</dbReference>
<dbReference type="GO" id="GO:0070900">
    <property type="term" value="P:mitochondrial tRNA modification"/>
    <property type="evidence" value="ECO:0007669"/>
    <property type="project" value="Ensembl"/>
</dbReference>
<evidence type="ECO:0000256" key="6">
    <source>
        <dbReference type="ARBA" id="ARBA00023004"/>
    </source>
</evidence>
<dbReference type="GO" id="GO:0070131">
    <property type="term" value="P:positive regulation of mitochondrial translation"/>
    <property type="evidence" value="ECO:0007669"/>
    <property type="project" value="Ensembl"/>
</dbReference>
<reference evidence="19" key="2">
    <citation type="submission" date="2025-09" db="UniProtKB">
        <authorList>
            <consortium name="Ensembl"/>
        </authorList>
    </citation>
    <scope>IDENTIFICATION</scope>
</reference>
<feature type="compositionally biased region" description="Low complexity" evidence="15">
    <location>
        <begin position="238"/>
        <end position="248"/>
    </location>
</feature>
<dbReference type="FunFam" id="3.80.30.20:FF:000003">
    <property type="entry name" value="CDK5 regulatory subunit-associated protein 1"/>
    <property type="match status" value="1"/>
</dbReference>
<feature type="region of interest" description="Disordered" evidence="15">
    <location>
        <begin position="206"/>
        <end position="249"/>
    </location>
</feature>
<dbReference type="GO" id="GO:0045903">
    <property type="term" value="P:positive regulation of translational fidelity"/>
    <property type="evidence" value="ECO:0007669"/>
    <property type="project" value="Ensembl"/>
</dbReference>
<keyword evidence="20" id="KW-1185">Reference proteome</keyword>
<dbReference type="InterPro" id="IPR058240">
    <property type="entry name" value="rSAM_sf"/>
</dbReference>
<dbReference type="EC" id="2.8.4.3" evidence="8"/>
<dbReference type="SFLD" id="SFLDG01061">
    <property type="entry name" value="methylthiotransferase"/>
    <property type="match status" value="1"/>
</dbReference>
<dbReference type="InterPro" id="IPR007197">
    <property type="entry name" value="rSAM"/>
</dbReference>
<feature type="compositionally biased region" description="Basic and acidic residues" evidence="15">
    <location>
        <begin position="47"/>
        <end position="57"/>
    </location>
</feature>
<evidence type="ECO:0000313" key="19">
    <source>
        <dbReference type="Ensembl" id="ENSABRP00000024614.1"/>
    </source>
</evidence>
<comment type="cofactor">
    <cofactor evidence="1">
        <name>[4Fe-4S] cluster</name>
        <dbReference type="ChEBI" id="CHEBI:49883"/>
    </cofactor>
</comment>
<evidence type="ECO:0000256" key="4">
    <source>
        <dbReference type="ARBA" id="ARBA00022691"/>
    </source>
</evidence>
<dbReference type="Proteomes" id="UP000694426">
    <property type="component" value="Unplaced"/>
</dbReference>
<dbReference type="PROSITE" id="PS01278">
    <property type="entry name" value="MTTASE_RADICAL"/>
    <property type="match status" value="1"/>
</dbReference>
<dbReference type="Pfam" id="PF01938">
    <property type="entry name" value="TRAM"/>
    <property type="match status" value="1"/>
</dbReference>
<dbReference type="Pfam" id="PF04055">
    <property type="entry name" value="Radical_SAM"/>
    <property type="match status" value="1"/>
</dbReference>
<dbReference type="InterPro" id="IPR013848">
    <property type="entry name" value="Methylthiotransferase_N"/>
</dbReference>
<dbReference type="InterPro" id="IPR006463">
    <property type="entry name" value="MiaB_methiolase"/>
</dbReference>
<dbReference type="NCBIfam" id="TIGR00089">
    <property type="entry name" value="MiaB/RimO family radical SAM methylthiotransferase"/>
    <property type="match status" value="1"/>
</dbReference>
<evidence type="ECO:0000256" key="11">
    <source>
        <dbReference type="ARBA" id="ARBA00077166"/>
    </source>
</evidence>
<dbReference type="SFLD" id="SFLDS00029">
    <property type="entry name" value="Radical_SAM"/>
    <property type="match status" value="1"/>
</dbReference>
<feature type="domain" description="MTTase N-terminal" evidence="17">
    <location>
        <begin position="250"/>
        <end position="370"/>
    </location>
</feature>
<evidence type="ECO:0000259" key="18">
    <source>
        <dbReference type="PROSITE" id="PS51918"/>
    </source>
</evidence>
<evidence type="ECO:0000259" key="17">
    <source>
        <dbReference type="PROSITE" id="PS51449"/>
    </source>
</evidence>
<evidence type="ECO:0000313" key="20">
    <source>
        <dbReference type="Proteomes" id="UP000694426"/>
    </source>
</evidence>
<gene>
    <name evidence="19" type="primary">CDK5RAP1</name>
</gene>
<comment type="similarity">
    <text evidence="2">Belongs to the methylthiotransferase family. MiaB subfamily.</text>
</comment>
<dbReference type="AlphaFoldDB" id="A0A8B9IBV5"/>
<dbReference type="PANTHER" id="PTHR43020">
    <property type="entry name" value="CDK5 REGULATORY SUBUNIT-ASSOCIATED PROTEIN 1"/>
    <property type="match status" value="1"/>
</dbReference>
<dbReference type="Ensembl" id="ENSABRT00000034562.1">
    <property type="protein sequence ID" value="ENSABRP00000024614.1"/>
    <property type="gene ID" value="ENSABRG00000020679.1"/>
</dbReference>
<evidence type="ECO:0000256" key="15">
    <source>
        <dbReference type="SAM" id="MobiDB-lite"/>
    </source>
</evidence>
<evidence type="ECO:0000256" key="3">
    <source>
        <dbReference type="ARBA" id="ARBA00022485"/>
    </source>
</evidence>